<feature type="compositionally biased region" description="Gly residues" evidence="1">
    <location>
        <begin position="330"/>
        <end position="344"/>
    </location>
</feature>
<accession>A0A8J3WTJ2</accession>
<comment type="caution">
    <text evidence="3">The sequence shown here is derived from an EMBL/GenBank/DDBJ whole genome shotgun (WGS) entry which is preliminary data.</text>
</comment>
<dbReference type="Proteomes" id="UP000634476">
    <property type="component" value="Unassembled WGS sequence"/>
</dbReference>
<feature type="compositionally biased region" description="Pro residues" evidence="1">
    <location>
        <begin position="350"/>
        <end position="367"/>
    </location>
</feature>
<sequence>MFPSTQPTQTAIPTVTPETGASSFEPDSSTVPYEIRNAGSEYNTTALSQQLGIPALILVLLVVFAILIFEGRLRRLAHAAAVRRAGPRAMDPAAYPAGPGYASAGFPHPAYQGGAAYAPIISFVPMQMYPPVYPEGYLPEQYPQGYDQAAYDQTLYDQQTTAYAPPPGSEQPFYGFDAPQAPGQSSWFEPPAAPGDQGGHGRPGDPSAAHPQGLGDFSGPPFPQDPALQEQSPQGPAASDRFPQDPGLQDAGPQGSGHDRGPLGPQVTGHDFGQPGAQGPGPDLPPPVPDAWFAPGGSPAGPSRGPADAPGGQFQGPVDPAGGPFQGPAGPTGGPQGPADGPGGTMRFPEQPPPQWQGPAGPPPQDVPPGGATAVYPLPEKGPGKQKRGLFRRKRP</sequence>
<name>A0A8J3WTJ2_9ACTN</name>
<feature type="transmembrane region" description="Helical" evidence="2">
    <location>
        <begin position="51"/>
        <end position="69"/>
    </location>
</feature>
<organism evidence="3 4">
    <name type="scientific">Planobispora takensis</name>
    <dbReference type="NCBI Taxonomy" id="1367882"/>
    <lineage>
        <taxon>Bacteria</taxon>
        <taxon>Bacillati</taxon>
        <taxon>Actinomycetota</taxon>
        <taxon>Actinomycetes</taxon>
        <taxon>Streptosporangiales</taxon>
        <taxon>Streptosporangiaceae</taxon>
        <taxon>Planobispora</taxon>
    </lineage>
</organism>
<keyword evidence="4" id="KW-1185">Reference proteome</keyword>
<evidence type="ECO:0000256" key="2">
    <source>
        <dbReference type="SAM" id="Phobius"/>
    </source>
</evidence>
<reference evidence="3" key="1">
    <citation type="submission" date="2021-01" db="EMBL/GenBank/DDBJ databases">
        <title>Whole genome shotgun sequence of Planobispora takensis NBRC 109077.</title>
        <authorList>
            <person name="Komaki H."/>
            <person name="Tamura T."/>
        </authorList>
    </citation>
    <scope>NUCLEOTIDE SEQUENCE</scope>
    <source>
        <strain evidence="3">NBRC 109077</strain>
    </source>
</reference>
<proteinExistence type="predicted"/>
<feature type="region of interest" description="Disordered" evidence="1">
    <location>
        <begin position="1"/>
        <end position="30"/>
    </location>
</feature>
<dbReference type="AlphaFoldDB" id="A0A8J3WTJ2"/>
<feature type="compositionally biased region" description="Low complexity" evidence="1">
    <location>
        <begin position="290"/>
        <end position="312"/>
    </location>
</feature>
<feature type="compositionally biased region" description="Basic residues" evidence="1">
    <location>
        <begin position="384"/>
        <end position="396"/>
    </location>
</feature>
<evidence type="ECO:0000313" key="3">
    <source>
        <dbReference type="EMBL" id="GIH98971.1"/>
    </source>
</evidence>
<keyword evidence="2" id="KW-1133">Transmembrane helix</keyword>
<keyword evidence="2" id="KW-0472">Membrane</keyword>
<dbReference type="EMBL" id="BOOK01000005">
    <property type="protein sequence ID" value="GIH98971.1"/>
    <property type="molecule type" value="Genomic_DNA"/>
</dbReference>
<feature type="compositionally biased region" description="Low complexity" evidence="1">
    <location>
        <begin position="319"/>
        <end position="329"/>
    </location>
</feature>
<keyword evidence="2" id="KW-0812">Transmembrane</keyword>
<feature type="region of interest" description="Disordered" evidence="1">
    <location>
        <begin position="160"/>
        <end position="396"/>
    </location>
</feature>
<protein>
    <submittedName>
        <fullName evidence="3">Uncharacterized protein</fullName>
    </submittedName>
</protein>
<gene>
    <name evidence="3" type="ORF">Pta02_09800</name>
</gene>
<evidence type="ECO:0000313" key="4">
    <source>
        <dbReference type="Proteomes" id="UP000634476"/>
    </source>
</evidence>
<evidence type="ECO:0000256" key="1">
    <source>
        <dbReference type="SAM" id="MobiDB-lite"/>
    </source>
</evidence>